<proteinExistence type="predicted"/>
<dbReference type="PROSITE" id="PS50801">
    <property type="entry name" value="STAS"/>
    <property type="match status" value="1"/>
</dbReference>
<dbReference type="SUPFAM" id="SSF52091">
    <property type="entry name" value="SpoIIaa-like"/>
    <property type="match status" value="1"/>
</dbReference>
<dbReference type="Proteomes" id="UP000252357">
    <property type="component" value="Unassembled WGS sequence"/>
</dbReference>
<dbReference type="EMBL" id="QPGB01000003">
    <property type="protein sequence ID" value="RCS57486.1"/>
    <property type="molecule type" value="Genomic_DNA"/>
</dbReference>
<protein>
    <submittedName>
        <fullName evidence="2">STAS domain-containing protein</fullName>
    </submittedName>
</protein>
<accession>A0A368L1P2</accession>
<evidence type="ECO:0000313" key="2">
    <source>
        <dbReference type="EMBL" id="RCS57486.1"/>
    </source>
</evidence>
<dbReference type="CDD" id="cd07043">
    <property type="entry name" value="STAS_anti-anti-sigma_factors"/>
    <property type="match status" value="1"/>
</dbReference>
<name>A0A368L1P2_9BURK</name>
<gene>
    <name evidence="2" type="ORF">DU000_08525</name>
</gene>
<dbReference type="PANTHER" id="PTHR35849:SF2">
    <property type="entry name" value="BLR2341 PROTEIN"/>
    <property type="match status" value="1"/>
</dbReference>
<dbReference type="InterPro" id="IPR036513">
    <property type="entry name" value="STAS_dom_sf"/>
</dbReference>
<dbReference type="Pfam" id="PF13466">
    <property type="entry name" value="STAS_2"/>
    <property type="match status" value="1"/>
</dbReference>
<dbReference type="InterPro" id="IPR052746">
    <property type="entry name" value="MlaB_ABC_Transporter"/>
</dbReference>
<dbReference type="Gene3D" id="3.30.750.24">
    <property type="entry name" value="STAS domain"/>
    <property type="match status" value="1"/>
</dbReference>
<comment type="caution">
    <text evidence="2">The sequence shown here is derived from an EMBL/GenBank/DDBJ whole genome shotgun (WGS) entry which is preliminary data.</text>
</comment>
<sequence length="95" mass="10286">MKFDHVLQGPLTLTTVPNHLPFAKTWSTSSADVHVDLSAVEAVDSSALSLLLEWSRSAQAQGKMCTFHHPSPALLALAHLYGVAEVLRWPVQPSA</sequence>
<dbReference type="PANTHER" id="PTHR35849">
    <property type="entry name" value="BLR2341 PROTEIN"/>
    <property type="match status" value="1"/>
</dbReference>
<keyword evidence="3" id="KW-1185">Reference proteome</keyword>
<dbReference type="InterPro" id="IPR058548">
    <property type="entry name" value="MlaB-like_STAS"/>
</dbReference>
<evidence type="ECO:0000259" key="1">
    <source>
        <dbReference type="PROSITE" id="PS50801"/>
    </source>
</evidence>
<dbReference type="AlphaFoldDB" id="A0A368L1P2"/>
<feature type="domain" description="STAS" evidence="1">
    <location>
        <begin position="1"/>
        <end position="95"/>
    </location>
</feature>
<organism evidence="2 3">
    <name type="scientific">Parvibium lacunae</name>
    <dbReference type="NCBI Taxonomy" id="1888893"/>
    <lineage>
        <taxon>Bacteria</taxon>
        <taxon>Pseudomonadati</taxon>
        <taxon>Pseudomonadota</taxon>
        <taxon>Betaproteobacteria</taxon>
        <taxon>Burkholderiales</taxon>
        <taxon>Alcaligenaceae</taxon>
        <taxon>Parvibium</taxon>
    </lineage>
</organism>
<dbReference type="OrthoDB" id="9156744at2"/>
<dbReference type="InterPro" id="IPR002645">
    <property type="entry name" value="STAS_dom"/>
</dbReference>
<evidence type="ECO:0000313" key="3">
    <source>
        <dbReference type="Proteomes" id="UP000252357"/>
    </source>
</evidence>
<dbReference type="RefSeq" id="WP_114402967.1">
    <property type="nucleotide sequence ID" value="NZ_QPGB01000003.1"/>
</dbReference>
<reference evidence="2 3" key="1">
    <citation type="journal article" date="2018" name="Int. J. Syst. Evol. Microbiol.">
        <title>Parvibium lacunae gen. nov., sp. nov., a new member of the family Alcaligenaceae isolated from a freshwater pond.</title>
        <authorList>
            <person name="Chen W.M."/>
            <person name="Xie P.B."/>
            <person name="Hsu M.Y."/>
            <person name="Sheu S.Y."/>
        </authorList>
    </citation>
    <scope>NUCLEOTIDE SEQUENCE [LARGE SCALE GENOMIC DNA]</scope>
    <source>
        <strain evidence="2 3">KMB9</strain>
    </source>
</reference>